<dbReference type="PANTHER" id="PTHR43018">
    <property type="entry name" value="PHOSPHO-2-DEHYDRO-3-DEOXYHEPTONATE ALDOLASE"/>
    <property type="match status" value="1"/>
</dbReference>
<dbReference type="NCBIfam" id="NF009239">
    <property type="entry name" value="PRK12595.1"/>
    <property type="match status" value="1"/>
</dbReference>
<keyword evidence="1" id="KW-0808">Transferase</keyword>
<dbReference type="InParanoid" id="W0RN99"/>
<dbReference type="HOGENOM" id="CLU_062599_0_0_0"/>
<sequence>MIIVTRPNITDSELDHIRERVEAAGLRTHLSRGEVRTIIGCIGDERLLEEVPLRSLPGVESVTPVLKPYKLASREFSVDRTVVRVGGQLGADVVASFGDQAVSVIAGPCSVENAAMTRDTARIVRASGAVALRGGAFKPRTSPYSFQGLGREGLEILADVRAEVGLPVVTEVLDVRHIDMIAEHADMMQVGARNMQNFALLAELGRVKRPVLLKRGLSATVEELLMAAEYVMANGNRDVVLCERGIRTYERATRNTLDVSAIPVLKRETHLPVIVDPSHAGGTQDLVAPLSFAAIAAGADGLIVEVHPDPACALSDGDQSLPPDAFASLMARLAPFVAAAGRTLAAPRAVAAAA</sequence>
<dbReference type="InterPro" id="IPR052899">
    <property type="entry name" value="Class-I_DAHP_synthase"/>
</dbReference>
<evidence type="ECO:0000313" key="4">
    <source>
        <dbReference type="EMBL" id="AHG91977.1"/>
    </source>
</evidence>
<feature type="domain" description="DAHP synthase ferredoxin-like" evidence="3">
    <location>
        <begin position="1"/>
        <end position="67"/>
    </location>
</feature>
<dbReference type="SUPFAM" id="SSF51569">
    <property type="entry name" value="Aldolase"/>
    <property type="match status" value="1"/>
</dbReference>
<dbReference type="Gene3D" id="3.30.70.1140">
    <property type="entry name" value="Phospho-2-dehydro-3-deoxyheptonate aldolase, domain 1"/>
    <property type="match status" value="1"/>
</dbReference>
<dbReference type="PANTHER" id="PTHR43018:SF2">
    <property type="entry name" value="PHOSPHO-2-DEHYDRO-3-DEOXYHEPTONATE ALDOLASE"/>
    <property type="match status" value="1"/>
</dbReference>
<dbReference type="GO" id="GO:0009073">
    <property type="term" value="P:aromatic amino acid family biosynthetic process"/>
    <property type="evidence" value="ECO:0007669"/>
    <property type="project" value="InterPro"/>
</dbReference>
<evidence type="ECO:0000256" key="1">
    <source>
        <dbReference type="ARBA" id="ARBA00022679"/>
    </source>
</evidence>
<dbReference type="FunCoup" id="W0RN99">
    <property type="interactions" value="361"/>
</dbReference>
<dbReference type="Pfam" id="PF00793">
    <property type="entry name" value="DAHP_synth_1"/>
    <property type="match status" value="1"/>
</dbReference>
<dbReference type="NCBIfam" id="NF006421">
    <property type="entry name" value="PRK08673.1"/>
    <property type="match status" value="1"/>
</dbReference>
<proteinExistence type="predicted"/>
<dbReference type="Proteomes" id="UP000019151">
    <property type="component" value="Chromosome"/>
</dbReference>
<name>W0RN99_9BACT</name>
<dbReference type="EMBL" id="CP007128">
    <property type="protein sequence ID" value="AHG91977.1"/>
    <property type="molecule type" value="Genomic_DNA"/>
</dbReference>
<reference evidence="4 5" key="1">
    <citation type="journal article" date="2014" name="Genome Announc.">
        <title>Genome Sequence and Methylome of Soil Bacterium Gemmatirosa kalamazoonensis KBS708T, a Member of the Rarely Cultivated Gemmatimonadetes Phylum.</title>
        <authorList>
            <person name="Debruyn J.M."/>
            <person name="Radosevich M."/>
            <person name="Wommack K.E."/>
            <person name="Polson S.W."/>
            <person name="Hauser L.J."/>
            <person name="Fawaz M.N."/>
            <person name="Korlach J."/>
            <person name="Tsai Y.C."/>
        </authorList>
    </citation>
    <scope>NUCLEOTIDE SEQUENCE [LARGE SCALE GENOMIC DNA]</scope>
    <source>
        <strain evidence="4 5">KBS708</strain>
    </source>
</reference>
<dbReference type="OrthoDB" id="9780456at2"/>
<dbReference type="InterPro" id="IPR013785">
    <property type="entry name" value="Aldolase_TIM"/>
</dbReference>
<dbReference type="eggNOG" id="COG2876">
    <property type="taxonomic scope" value="Bacteria"/>
</dbReference>
<dbReference type="InterPro" id="IPR006218">
    <property type="entry name" value="DAHP1/KDSA"/>
</dbReference>
<dbReference type="GO" id="GO:0016832">
    <property type="term" value="F:aldehyde-lyase activity"/>
    <property type="evidence" value="ECO:0007669"/>
    <property type="project" value="InterPro"/>
</dbReference>
<dbReference type="NCBIfam" id="TIGR01361">
    <property type="entry name" value="DAHP_synth_Bsub"/>
    <property type="match status" value="1"/>
</dbReference>
<dbReference type="InterPro" id="IPR006268">
    <property type="entry name" value="DAHP_syn_2"/>
</dbReference>
<dbReference type="InterPro" id="IPR041071">
    <property type="entry name" value="DAHP_snth_FXD"/>
</dbReference>
<dbReference type="Gene3D" id="3.20.20.70">
    <property type="entry name" value="Aldolase class I"/>
    <property type="match status" value="1"/>
</dbReference>
<organism evidence="4 5">
    <name type="scientific">Gemmatirosa kalamazoonensis</name>
    <dbReference type="NCBI Taxonomy" id="861299"/>
    <lineage>
        <taxon>Bacteria</taxon>
        <taxon>Pseudomonadati</taxon>
        <taxon>Gemmatimonadota</taxon>
        <taxon>Gemmatimonadia</taxon>
        <taxon>Gemmatimonadales</taxon>
        <taxon>Gemmatimonadaceae</taxon>
        <taxon>Gemmatirosa</taxon>
    </lineage>
</organism>
<dbReference type="AlphaFoldDB" id="W0RN99"/>
<dbReference type="GO" id="GO:0016740">
    <property type="term" value="F:transferase activity"/>
    <property type="evidence" value="ECO:0007669"/>
    <property type="project" value="UniProtKB-KW"/>
</dbReference>
<protein>
    <submittedName>
        <fullName evidence="4">Phospho-2-dehydro-3-deoxyheptonate aldolase</fullName>
    </submittedName>
</protein>
<dbReference type="RefSeq" id="WP_025413410.1">
    <property type="nucleotide sequence ID" value="NZ_CP007128.1"/>
</dbReference>
<feature type="domain" description="DAHP synthetase I/KDSA" evidence="2">
    <location>
        <begin position="98"/>
        <end position="327"/>
    </location>
</feature>
<accession>W0RN99</accession>
<evidence type="ECO:0000259" key="3">
    <source>
        <dbReference type="Pfam" id="PF18152"/>
    </source>
</evidence>
<dbReference type="STRING" id="861299.J421_4440"/>
<evidence type="ECO:0000313" key="5">
    <source>
        <dbReference type="Proteomes" id="UP000019151"/>
    </source>
</evidence>
<dbReference type="Pfam" id="PF18152">
    <property type="entry name" value="DAHP_snth_FXD"/>
    <property type="match status" value="1"/>
</dbReference>
<gene>
    <name evidence="4" type="ORF">J421_4440</name>
</gene>
<dbReference type="PATRIC" id="fig|861299.3.peg.4495"/>
<keyword evidence="5" id="KW-1185">Reference proteome</keyword>
<evidence type="ECO:0000259" key="2">
    <source>
        <dbReference type="Pfam" id="PF00793"/>
    </source>
</evidence>
<dbReference type="KEGG" id="gba:J421_4440"/>